<name>A0A4Y2DD05_ARAVE</name>
<feature type="compositionally biased region" description="Low complexity" evidence="1">
    <location>
        <begin position="70"/>
        <end position="82"/>
    </location>
</feature>
<evidence type="ECO:0000313" key="2">
    <source>
        <dbReference type="EMBL" id="GBM13744.1"/>
    </source>
</evidence>
<dbReference type="EMBL" id="BGPR01000333">
    <property type="protein sequence ID" value="GBM13744.1"/>
    <property type="molecule type" value="Genomic_DNA"/>
</dbReference>
<evidence type="ECO:0000256" key="1">
    <source>
        <dbReference type="SAM" id="MobiDB-lite"/>
    </source>
</evidence>
<dbReference type="AlphaFoldDB" id="A0A4Y2DD05"/>
<sequence>MDPLCRVSSPEGKHLRRGPSTPTSQGPFTSFDDVHTSKKPGLSPPIKKPTFLRHRQLRHFLSERSPSPGPDISSPSQQNSSSTGIFTSALLSFSLACFAEKRKIHWSRGKEKEHISSSLLFISC</sequence>
<gene>
    <name evidence="2" type="ORF">AVEN_90009_1</name>
</gene>
<proteinExistence type="predicted"/>
<comment type="caution">
    <text evidence="2">The sequence shown here is derived from an EMBL/GenBank/DDBJ whole genome shotgun (WGS) entry which is preliminary data.</text>
</comment>
<evidence type="ECO:0000313" key="3">
    <source>
        <dbReference type="Proteomes" id="UP000499080"/>
    </source>
</evidence>
<organism evidence="2 3">
    <name type="scientific">Araneus ventricosus</name>
    <name type="common">Orbweaver spider</name>
    <name type="synonym">Epeira ventricosa</name>
    <dbReference type="NCBI Taxonomy" id="182803"/>
    <lineage>
        <taxon>Eukaryota</taxon>
        <taxon>Metazoa</taxon>
        <taxon>Ecdysozoa</taxon>
        <taxon>Arthropoda</taxon>
        <taxon>Chelicerata</taxon>
        <taxon>Arachnida</taxon>
        <taxon>Araneae</taxon>
        <taxon>Araneomorphae</taxon>
        <taxon>Entelegynae</taxon>
        <taxon>Araneoidea</taxon>
        <taxon>Araneidae</taxon>
        <taxon>Araneus</taxon>
    </lineage>
</organism>
<reference evidence="2 3" key="1">
    <citation type="journal article" date="2019" name="Sci. Rep.">
        <title>Orb-weaving spider Araneus ventricosus genome elucidates the spidroin gene catalogue.</title>
        <authorList>
            <person name="Kono N."/>
            <person name="Nakamura H."/>
            <person name="Ohtoshi R."/>
            <person name="Moran D.A.P."/>
            <person name="Shinohara A."/>
            <person name="Yoshida Y."/>
            <person name="Fujiwara M."/>
            <person name="Mori M."/>
            <person name="Tomita M."/>
            <person name="Arakawa K."/>
        </authorList>
    </citation>
    <scope>NUCLEOTIDE SEQUENCE [LARGE SCALE GENOMIC DNA]</scope>
</reference>
<dbReference type="Proteomes" id="UP000499080">
    <property type="component" value="Unassembled WGS sequence"/>
</dbReference>
<accession>A0A4Y2DD05</accession>
<protein>
    <submittedName>
        <fullName evidence="2">Uncharacterized protein</fullName>
    </submittedName>
</protein>
<keyword evidence="3" id="KW-1185">Reference proteome</keyword>
<feature type="region of interest" description="Disordered" evidence="1">
    <location>
        <begin position="1"/>
        <end position="83"/>
    </location>
</feature>